<reference evidence="3" key="1">
    <citation type="submission" date="2022-05" db="EMBL/GenBank/DDBJ databases">
        <title>Corynebacterium sp. TA-R-1 sp. nov., isolated from human feces.</title>
        <authorList>
            <person name="Shamsuzzaman M."/>
            <person name="Dahal R.H."/>
        </authorList>
    </citation>
    <scope>NUCLEOTIDE SEQUENCE</scope>
    <source>
        <strain evidence="3">TA-R-1</strain>
    </source>
</reference>
<dbReference type="SUPFAM" id="SSF53800">
    <property type="entry name" value="Chelatase"/>
    <property type="match status" value="1"/>
</dbReference>
<dbReference type="InterPro" id="IPR002762">
    <property type="entry name" value="CbiX-like"/>
</dbReference>
<proteinExistence type="predicted"/>
<keyword evidence="4" id="KW-1185">Reference proteome</keyword>
<dbReference type="EMBL" id="JAMFTQ010000004">
    <property type="protein sequence ID" value="MCP1387590.1"/>
    <property type="molecule type" value="Genomic_DNA"/>
</dbReference>
<accession>A0ABT1G1L8</accession>
<dbReference type="RefSeq" id="WP_253577208.1">
    <property type="nucleotide sequence ID" value="NZ_JAMFTQ010000004.1"/>
</dbReference>
<protein>
    <submittedName>
        <fullName evidence="3">Sirohydrochlorin chelatase</fullName>
    </submittedName>
</protein>
<keyword evidence="1" id="KW-0479">Metal-binding</keyword>
<evidence type="ECO:0000313" key="3">
    <source>
        <dbReference type="EMBL" id="MCP1387590.1"/>
    </source>
</evidence>
<name>A0ABT1G1L8_9CORY</name>
<organism evidence="3 4">
    <name type="scientific">Corynebacterium stercoris</name>
    <dbReference type="NCBI Taxonomy" id="2943490"/>
    <lineage>
        <taxon>Bacteria</taxon>
        <taxon>Bacillati</taxon>
        <taxon>Actinomycetota</taxon>
        <taxon>Actinomycetes</taxon>
        <taxon>Mycobacteriales</taxon>
        <taxon>Corynebacteriaceae</taxon>
        <taxon>Corynebacterium</taxon>
    </lineage>
</organism>
<evidence type="ECO:0000256" key="2">
    <source>
        <dbReference type="ARBA" id="ARBA00023239"/>
    </source>
</evidence>
<dbReference type="Pfam" id="PF01903">
    <property type="entry name" value="CbiX"/>
    <property type="match status" value="1"/>
</dbReference>
<dbReference type="InterPro" id="IPR050963">
    <property type="entry name" value="Sirohydro_Cobaltochel/CbiX"/>
</dbReference>
<dbReference type="Gene3D" id="3.40.50.1400">
    <property type="match status" value="1"/>
</dbReference>
<gene>
    <name evidence="3" type="ORF">M5J20_05235</name>
</gene>
<sequence length="224" mass="23002">MAALITLSHGSRHPAARAGIQALTAAAATRLGVAGVDAHLEFTRPTLETAARALDGPAVVVPLLFTEAFHATHDVPAHLAAASAHAQLTLARGLGMGEDIAALLAERLLHDAPPNAHAVLYPVGTSDRAQAEGYEALAANVGKRSAREVSVVSATRGDLAELARLRGDLHLLPLFVAEGLLLDKAREAAPRIAAATGARVTCSAPLATDLAAIVADRFLEGCHA</sequence>
<evidence type="ECO:0000256" key="1">
    <source>
        <dbReference type="ARBA" id="ARBA00022723"/>
    </source>
</evidence>
<dbReference type="PANTHER" id="PTHR33542">
    <property type="entry name" value="SIROHYDROCHLORIN FERROCHELATASE, CHLOROPLASTIC"/>
    <property type="match status" value="1"/>
</dbReference>
<dbReference type="PANTHER" id="PTHR33542:SF3">
    <property type="entry name" value="SIROHYDROCHLORIN FERROCHELATASE, CHLOROPLASTIC"/>
    <property type="match status" value="1"/>
</dbReference>
<keyword evidence="2" id="KW-0456">Lyase</keyword>
<comment type="caution">
    <text evidence="3">The sequence shown here is derived from an EMBL/GenBank/DDBJ whole genome shotgun (WGS) entry which is preliminary data.</text>
</comment>
<evidence type="ECO:0000313" key="4">
    <source>
        <dbReference type="Proteomes" id="UP001204000"/>
    </source>
</evidence>
<dbReference type="Proteomes" id="UP001204000">
    <property type="component" value="Unassembled WGS sequence"/>
</dbReference>